<feature type="domain" description="BHLH" evidence="7">
    <location>
        <begin position="403"/>
        <end position="458"/>
    </location>
</feature>
<dbReference type="PROSITE" id="PS50888">
    <property type="entry name" value="BHLH"/>
    <property type="match status" value="1"/>
</dbReference>
<evidence type="ECO:0000256" key="6">
    <source>
        <dbReference type="SAM" id="MobiDB-lite"/>
    </source>
</evidence>
<dbReference type="PANTHER" id="PTHR15741">
    <property type="entry name" value="BASIC HELIX-LOOP-HELIX ZIP TRANSCRIPTION FACTOR"/>
    <property type="match status" value="1"/>
</dbReference>
<keyword evidence="2" id="KW-0805">Transcription regulation</keyword>
<evidence type="ECO:0000256" key="3">
    <source>
        <dbReference type="ARBA" id="ARBA00023125"/>
    </source>
</evidence>
<dbReference type="AlphaFoldDB" id="A0A4P9ZPJ7"/>
<evidence type="ECO:0000313" key="9">
    <source>
        <dbReference type="Proteomes" id="UP000268162"/>
    </source>
</evidence>
<dbReference type="GO" id="GO:0000981">
    <property type="term" value="F:DNA-binding transcription factor activity, RNA polymerase II-specific"/>
    <property type="evidence" value="ECO:0007669"/>
    <property type="project" value="TreeGrafter"/>
</dbReference>
<dbReference type="Pfam" id="PF00010">
    <property type="entry name" value="HLH"/>
    <property type="match status" value="1"/>
</dbReference>
<keyword evidence="4" id="KW-0804">Transcription</keyword>
<dbReference type="STRING" id="215637.A0A4P9ZPJ7"/>
<evidence type="ECO:0000256" key="4">
    <source>
        <dbReference type="ARBA" id="ARBA00023163"/>
    </source>
</evidence>
<feature type="compositionally biased region" description="Polar residues" evidence="6">
    <location>
        <begin position="342"/>
        <end position="359"/>
    </location>
</feature>
<reference evidence="9" key="1">
    <citation type="journal article" date="2018" name="Nat. Microbiol.">
        <title>Leveraging single-cell genomics to expand the fungal tree of life.</title>
        <authorList>
            <person name="Ahrendt S.R."/>
            <person name="Quandt C.A."/>
            <person name="Ciobanu D."/>
            <person name="Clum A."/>
            <person name="Salamov A."/>
            <person name="Andreopoulos B."/>
            <person name="Cheng J.F."/>
            <person name="Woyke T."/>
            <person name="Pelin A."/>
            <person name="Henrissat B."/>
            <person name="Reynolds N.K."/>
            <person name="Benny G.L."/>
            <person name="Smith M.E."/>
            <person name="James T.Y."/>
            <person name="Grigoriev I.V."/>
        </authorList>
    </citation>
    <scope>NUCLEOTIDE SEQUENCE [LARGE SCALE GENOMIC DNA]</scope>
    <source>
        <strain evidence="9">RSA 468</strain>
    </source>
</reference>
<proteinExistence type="predicted"/>
<dbReference type="GO" id="GO:0000978">
    <property type="term" value="F:RNA polymerase II cis-regulatory region sequence-specific DNA binding"/>
    <property type="evidence" value="ECO:0007669"/>
    <property type="project" value="TreeGrafter"/>
</dbReference>
<comment type="subcellular location">
    <subcellularLocation>
        <location evidence="1">Nucleus</location>
    </subcellularLocation>
</comment>
<dbReference type="InterPro" id="IPR052207">
    <property type="entry name" value="Max-like/E-box_TFs"/>
</dbReference>
<dbReference type="GO" id="GO:0005634">
    <property type="term" value="C:nucleus"/>
    <property type="evidence" value="ECO:0007669"/>
    <property type="project" value="UniProtKB-SubCell"/>
</dbReference>
<feature type="compositionally biased region" description="Polar residues" evidence="6">
    <location>
        <begin position="375"/>
        <end position="389"/>
    </location>
</feature>
<dbReference type="SUPFAM" id="SSF47459">
    <property type="entry name" value="HLH, helix-loop-helix DNA-binding domain"/>
    <property type="match status" value="1"/>
</dbReference>
<sequence>MSAFASLAIPNIDLGGSFQTWGESLNAIQPPQSEIYTSLLSSSGPTAQPKVNYNELLVRIPISIENSGPCDLCLFPQIAPADLEPDSFDNGFNLFNTNDEHFLSEFLDNFDTSDQLNIFDTISPLDISQFDTTFASSVLSKELKEDTLTQSSGSFPLETPPQLANLGGLSLSQGTHHTGFLPPTPNYPAANLFGNLMPNLNFDLSAHHHHRVSHGLGNLPSPTMHMFGAVHGATNPLATHPSLSDLYGTSSTTAPGGYALPTAMRHMGSPHDSTVADASLRPDSPLPDSSGKRKGPRSMSDRERNPKRKTSLRVSLGRPTGEGLMDSPYLQSDGSLVAVSPAIQSSGSGESGDDTNGSPQPLLATPVSAGVNGGSPKSMTTPSGRSNGKSAKKPARALLTDEQKRNNHIRSEQRRRNLISNYYDSLKEFVYLGKQENMPSKMSKAILLRDSVDYLRRRQQEAVQKRELLATLRHELALKRMS</sequence>
<dbReference type="InterPro" id="IPR036638">
    <property type="entry name" value="HLH_DNA-bd_sf"/>
</dbReference>
<dbReference type="Proteomes" id="UP000268162">
    <property type="component" value="Unassembled WGS sequence"/>
</dbReference>
<dbReference type="PANTHER" id="PTHR15741:SF27">
    <property type="entry name" value="TRANSCRIPTION FACTOR AP-4"/>
    <property type="match status" value="1"/>
</dbReference>
<evidence type="ECO:0000256" key="5">
    <source>
        <dbReference type="ARBA" id="ARBA00023242"/>
    </source>
</evidence>
<gene>
    <name evidence="8" type="ORF">BJ085DRAFT_29829</name>
</gene>
<dbReference type="EMBL" id="ML003139">
    <property type="protein sequence ID" value="RKP34601.1"/>
    <property type="molecule type" value="Genomic_DNA"/>
</dbReference>
<dbReference type="GO" id="GO:0046983">
    <property type="term" value="F:protein dimerization activity"/>
    <property type="evidence" value="ECO:0007669"/>
    <property type="project" value="InterPro"/>
</dbReference>
<keyword evidence="5" id="KW-0539">Nucleus</keyword>
<feature type="region of interest" description="Disordered" evidence="6">
    <location>
        <begin position="258"/>
        <end position="410"/>
    </location>
</feature>
<feature type="compositionally biased region" description="Low complexity" evidence="6">
    <location>
        <begin position="279"/>
        <end position="289"/>
    </location>
</feature>
<dbReference type="InterPro" id="IPR011598">
    <property type="entry name" value="bHLH_dom"/>
</dbReference>
<name>A0A4P9ZPJ7_9FUNG</name>
<keyword evidence="3" id="KW-0238">DNA-binding</keyword>
<protein>
    <recommendedName>
        <fullName evidence="7">BHLH domain-containing protein</fullName>
    </recommendedName>
</protein>
<dbReference type="SMART" id="SM00353">
    <property type="entry name" value="HLH"/>
    <property type="match status" value="1"/>
</dbReference>
<evidence type="ECO:0000256" key="1">
    <source>
        <dbReference type="ARBA" id="ARBA00004123"/>
    </source>
</evidence>
<keyword evidence="9" id="KW-1185">Reference proteome</keyword>
<evidence type="ECO:0000256" key="2">
    <source>
        <dbReference type="ARBA" id="ARBA00023015"/>
    </source>
</evidence>
<feature type="compositionally biased region" description="Basic and acidic residues" evidence="6">
    <location>
        <begin position="399"/>
        <end position="410"/>
    </location>
</feature>
<evidence type="ECO:0000313" key="8">
    <source>
        <dbReference type="EMBL" id="RKP34601.1"/>
    </source>
</evidence>
<dbReference type="Gene3D" id="4.10.280.10">
    <property type="entry name" value="Helix-loop-helix DNA-binding domain"/>
    <property type="match status" value="1"/>
</dbReference>
<accession>A0A4P9ZPJ7</accession>
<organism evidence="8 9">
    <name type="scientific">Dimargaris cristalligena</name>
    <dbReference type="NCBI Taxonomy" id="215637"/>
    <lineage>
        <taxon>Eukaryota</taxon>
        <taxon>Fungi</taxon>
        <taxon>Fungi incertae sedis</taxon>
        <taxon>Zoopagomycota</taxon>
        <taxon>Kickxellomycotina</taxon>
        <taxon>Dimargaritomycetes</taxon>
        <taxon>Dimargaritales</taxon>
        <taxon>Dimargaritaceae</taxon>
        <taxon>Dimargaris</taxon>
    </lineage>
</organism>
<evidence type="ECO:0000259" key="7">
    <source>
        <dbReference type="PROSITE" id="PS50888"/>
    </source>
</evidence>